<dbReference type="GO" id="GO:0043005">
    <property type="term" value="C:neuron projection"/>
    <property type="evidence" value="ECO:0007669"/>
    <property type="project" value="TreeGrafter"/>
</dbReference>
<dbReference type="GO" id="GO:0004510">
    <property type="term" value="F:tryptophan 5-monooxygenase activity"/>
    <property type="evidence" value="ECO:0007669"/>
    <property type="project" value="TreeGrafter"/>
</dbReference>
<evidence type="ECO:0000256" key="2">
    <source>
        <dbReference type="ARBA" id="ARBA00009712"/>
    </source>
</evidence>
<keyword evidence="6" id="KW-0503">Monooxygenase</keyword>
<feature type="binding site" evidence="10">
    <location>
        <position position="281"/>
    </location>
    <ligand>
        <name>Fe cation</name>
        <dbReference type="ChEBI" id="CHEBI:24875"/>
    </ligand>
</feature>
<dbReference type="InterPro" id="IPR036329">
    <property type="entry name" value="Aro-AA_hydroxylase_C_sf"/>
</dbReference>
<dbReference type="GO" id="GO:0005506">
    <property type="term" value="F:iron ion binding"/>
    <property type="evidence" value="ECO:0007669"/>
    <property type="project" value="InterPro"/>
</dbReference>
<dbReference type="InterPro" id="IPR019773">
    <property type="entry name" value="Tyrosine_3-monooxygenase-like"/>
</dbReference>
<evidence type="ECO:0000256" key="7">
    <source>
        <dbReference type="ARBA" id="ARBA00040889"/>
    </source>
</evidence>
<dbReference type="Gene3D" id="1.10.800.10">
    <property type="entry name" value="Aromatic amino acid hydroxylase"/>
    <property type="match status" value="1"/>
</dbReference>
<name>A6YIC4_PLADU</name>
<evidence type="ECO:0000259" key="13">
    <source>
        <dbReference type="PROSITE" id="PS51671"/>
    </source>
</evidence>
<dbReference type="InterPro" id="IPR019774">
    <property type="entry name" value="Aromatic-AA_hydroxylase_C"/>
</dbReference>
<comment type="similarity">
    <text evidence="2">Belongs to the biopterin-dependent aromatic amino acid hydroxylase family.</text>
</comment>
<evidence type="ECO:0000256" key="1">
    <source>
        <dbReference type="ARBA" id="ARBA00001954"/>
    </source>
</evidence>
<dbReference type="SUPFAM" id="SSF55021">
    <property type="entry name" value="ACT-like"/>
    <property type="match status" value="1"/>
</dbReference>
<dbReference type="SUPFAM" id="SSF56534">
    <property type="entry name" value="Aromatic aminoacid monoxygenases, catalytic and oligomerization domains"/>
    <property type="match status" value="1"/>
</dbReference>
<feature type="domain" description="Biopterin-dependent aromatic amino acid hydroxylase family profile" evidence="12">
    <location>
        <begin position="100"/>
        <end position="448"/>
    </location>
</feature>
<dbReference type="PANTHER" id="PTHR11473">
    <property type="entry name" value="AROMATIC AMINO ACID HYDROXYLASE"/>
    <property type="match status" value="1"/>
</dbReference>
<organism evidence="14">
    <name type="scientific">Platynereis dumerilii</name>
    <name type="common">Dumeril's clam worm</name>
    <dbReference type="NCBI Taxonomy" id="6359"/>
    <lineage>
        <taxon>Eukaryota</taxon>
        <taxon>Metazoa</taxon>
        <taxon>Spiralia</taxon>
        <taxon>Lophotrochozoa</taxon>
        <taxon>Annelida</taxon>
        <taxon>Polychaeta</taxon>
        <taxon>Errantia</taxon>
        <taxon>Phyllodocida</taxon>
        <taxon>Nereididae</taxon>
        <taxon>Platynereis</taxon>
    </lineage>
</organism>
<dbReference type="PANTHER" id="PTHR11473:SF16">
    <property type="entry name" value="TRYPTOPHAN 5-HYDROXYLASE 2"/>
    <property type="match status" value="1"/>
</dbReference>
<dbReference type="PROSITE" id="PS51410">
    <property type="entry name" value="BH4_AAA_HYDROXYL_2"/>
    <property type="match status" value="1"/>
</dbReference>
<evidence type="ECO:0000256" key="9">
    <source>
        <dbReference type="ARBA" id="ARBA00062416"/>
    </source>
</evidence>
<evidence type="ECO:0000313" key="14">
    <source>
        <dbReference type="EMBL" id="ABR68851.1"/>
    </source>
</evidence>
<comment type="cofactor">
    <cofactor evidence="1 11">
        <name>Fe(2+)</name>
        <dbReference type="ChEBI" id="CHEBI:29033"/>
    </cofactor>
</comment>
<feature type="binding site" evidence="10">
    <location>
        <position position="286"/>
    </location>
    <ligand>
        <name>Fe cation</name>
        <dbReference type="ChEBI" id="CHEBI:24875"/>
    </ligand>
</feature>
<comment type="subunit">
    <text evidence="9">Interacts with DNAJC12.</text>
</comment>
<evidence type="ECO:0000259" key="12">
    <source>
        <dbReference type="PROSITE" id="PS51410"/>
    </source>
</evidence>
<feature type="domain" description="ACT" evidence="13">
    <location>
        <begin position="20"/>
        <end position="96"/>
    </location>
</feature>
<dbReference type="InterPro" id="IPR045865">
    <property type="entry name" value="ACT-like_dom_sf"/>
</dbReference>
<keyword evidence="5 10" id="KW-0408">Iron</keyword>
<dbReference type="PIRSF" id="PIRSF000336">
    <property type="entry name" value="TH"/>
    <property type="match status" value="1"/>
</dbReference>
<dbReference type="PROSITE" id="PS00367">
    <property type="entry name" value="BH4_AAA_HYDROXYL_1"/>
    <property type="match status" value="1"/>
</dbReference>
<dbReference type="PROSITE" id="PS51671">
    <property type="entry name" value="ACT"/>
    <property type="match status" value="1"/>
</dbReference>
<evidence type="ECO:0000256" key="10">
    <source>
        <dbReference type="PIRSR" id="PIRSR000336-1"/>
    </source>
</evidence>
<dbReference type="GO" id="GO:0046189">
    <property type="term" value="P:phenol-containing compound biosynthetic process"/>
    <property type="evidence" value="ECO:0007669"/>
    <property type="project" value="UniProtKB-ARBA"/>
</dbReference>
<proteinExistence type="evidence at transcript level"/>
<dbReference type="PRINTS" id="PR00372">
    <property type="entry name" value="FYWHYDRXLASE"/>
</dbReference>
<dbReference type="FunFam" id="1.10.800.10:FF:000004">
    <property type="entry name" value="Tyrosine 3-monooxygenase"/>
    <property type="match status" value="1"/>
</dbReference>
<gene>
    <name evidence="14" type="primary">trph</name>
</gene>
<feature type="binding site" evidence="10">
    <location>
        <position position="326"/>
    </location>
    <ligand>
        <name>Fe cation</name>
        <dbReference type="ChEBI" id="CHEBI:24875"/>
    </ligand>
</feature>
<evidence type="ECO:0000256" key="3">
    <source>
        <dbReference type="ARBA" id="ARBA00022723"/>
    </source>
</evidence>
<dbReference type="InterPro" id="IPR001273">
    <property type="entry name" value="ArAA_hydroxylase"/>
</dbReference>
<dbReference type="InterPro" id="IPR036951">
    <property type="entry name" value="ArAA_hydroxylase_sf"/>
</dbReference>
<dbReference type="GO" id="GO:0009072">
    <property type="term" value="P:aromatic amino acid metabolic process"/>
    <property type="evidence" value="ECO:0007669"/>
    <property type="project" value="InterPro"/>
</dbReference>
<accession>A6YIC4</accession>
<evidence type="ECO:0000256" key="5">
    <source>
        <dbReference type="ARBA" id="ARBA00023004"/>
    </source>
</evidence>
<dbReference type="AlphaFoldDB" id="A6YIC4"/>
<reference evidence="14" key="1">
    <citation type="journal article" date="2007" name="Cell">
        <title>Conserved sensory-neurosecretory cell types in annelid and fish forebrain: insights into hypothalamus evolution.</title>
        <authorList>
            <person name="Tessmar-Raible K."/>
            <person name="Raible F."/>
            <person name="Christodoulou F."/>
            <person name="Guy K."/>
            <person name="Rembold M."/>
            <person name="Hausen H."/>
            <person name="Arendt D."/>
        </authorList>
    </citation>
    <scope>NUCLEOTIDE SEQUENCE</scope>
</reference>
<evidence type="ECO:0000256" key="11">
    <source>
        <dbReference type="PIRSR" id="PIRSR601273-2"/>
    </source>
</evidence>
<evidence type="ECO:0000256" key="6">
    <source>
        <dbReference type="ARBA" id="ARBA00023033"/>
    </source>
</evidence>
<keyword evidence="4" id="KW-0560">Oxidoreductase</keyword>
<dbReference type="Pfam" id="PF00351">
    <property type="entry name" value="Biopterin_H"/>
    <property type="match status" value="1"/>
</dbReference>
<evidence type="ECO:0000256" key="4">
    <source>
        <dbReference type="ARBA" id="ARBA00023002"/>
    </source>
</evidence>
<dbReference type="InterPro" id="IPR002912">
    <property type="entry name" value="ACT_dom"/>
</dbReference>
<protein>
    <recommendedName>
        <fullName evidence="7">Tryptophan 5-hydroxylase 2</fullName>
    </recommendedName>
    <alternativeName>
        <fullName evidence="8">Tryptophan 5-monooxygenase 2</fullName>
    </alternativeName>
</protein>
<keyword evidence="3 10" id="KW-0479">Metal-binding</keyword>
<sequence length="456" mass="51738">MDNHKGESVNGSCSPAKVTTLILSLPDHVGGLAEVLNWLKEHHVGLSHIESRPSRKNVEEYEVLLDINPEQGSNLEVLLSALRTIATSVKVQGLPKATPLEKLGRDTSMDIAGIPWFPRHISDLDLSSNRVLMYGAELDADHPGFKDEIYRVRRKKFAEIAYNYKHGQPIPKIEYTAAEVETWGNIWRELHKLYPTHACKEYLQNFPLLVEHCGYRPDNIPQLDDISKYLTKKTGFQLRPVAGYLSSRDFLSGLAFRVFHCTQYIRHGADPFYSPEPDCCHELMGHMPLFLDKNFAEFSQEIGLASLGASDEEVQKLATCYFFTVEFGLCQQDGQMRVYGAGLLSSAGELKHALSDKAVIKPFEPEKTIEAECQVTQFQDQYFYSHSFDEAKEKLRAYAATIQRPFELRYDPFTQSVEVLYTPQRIASAVTDIKDQLNNVTNALKKLNLAARYPHF</sequence>
<evidence type="ECO:0000256" key="8">
    <source>
        <dbReference type="ARBA" id="ARBA00042662"/>
    </source>
</evidence>
<dbReference type="EMBL" id="EF544398">
    <property type="protein sequence ID" value="ABR68851.1"/>
    <property type="molecule type" value="mRNA"/>
</dbReference>
<dbReference type="InterPro" id="IPR018301">
    <property type="entry name" value="ArAA_hydroxylase_Fe/CU_BS"/>
</dbReference>